<name>A0A0F8XM49_9ZZZZ</name>
<organism evidence="1">
    <name type="scientific">marine sediment metagenome</name>
    <dbReference type="NCBI Taxonomy" id="412755"/>
    <lineage>
        <taxon>unclassified sequences</taxon>
        <taxon>metagenomes</taxon>
        <taxon>ecological metagenomes</taxon>
    </lineage>
</organism>
<sequence>MLGKLFGKSGNQAEVSRQGSLHVTGWDAFMENALTKGDAYIWCSQDINIGAGGTMLIVRNDSHAQKLVIVRIEVTNGNVATRYEIHKVTAAYTADDDSATEINAGGWGKGAPATATADDDGNTQGTVFAEIGAGVAVETYARDIGMVLNQGEAIGVDQVTESTAGNVTLYGYFIDNEEIGG</sequence>
<proteinExistence type="predicted"/>
<reference evidence="1" key="1">
    <citation type="journal article" date="2015" name="Nature">
        <title>Complex archaea that bridge the gap between prokaryotes and eukaryotes.</title>
        <authorList>
            <person name="Spang A."/>
            <person name="Saw J.H."/>
            <person name="Jorgensen S.L."/>
            <person name="Zaremba-Niedzwiedzka K."/>
            <person name="Martijn J."/>
            <person name="Lind A.E."/>
            <person name="van Eijk R."/>
            <person name="Schleper C."/>
            <person name="Guy L."/>
            <person name="Ettema T.J."/>
        </authorList>
    </citation>
    <scope>NUCLEOTIDE SEQUENCE</scope>
</reference>
<dbReference type="AlphaFoldDB" id="A0A0F8XM49"/>
<protein>
    <submittedName>
        <fullName evidence="1">Uncharacterized protein</fullName>
    </submittedName>
</protein>
<evidence type="ECO:0000313" key="1">
    <source>
        <dbReference type="EMBL" id="KKK70147.1"/>
    </source>
</evidence>
<dbReference type="EMBL" id="LAZR01058317">
    <property type="protein sequence ID" value="KKK70147.1"/>
    <property type="molecule type" value="Genomic_DNA"/>
</dbReference>
<gene>
    <name evidence="1" type="ORF">LCGC14_2926910</name>
</gene>
<comment type="caution">
    <text evidence="1">The sequence shown here is derived from an EMBL/GenBank/DDBJ whole genome shotgun (WGS) entry which is preliminary data.</text>
</comment>
<accession>A0A0F8XM49</accession>